<dbReference type="RefSeq" id="XP_022666982.1">
    <property type="nucleotide sequence ID" value="XM_022811247.1"/>
</dbReference>
<dbReference type="OrthoDB" id="10266039at2759"/>
<evidence type="ECO:0000256" key="16">
    <source>
        <dbReference type="SAM" id="MobiDB-lite"/>
    </source>
</evidence>
<evidence type="ECO:0000256" key="1">
    <source>
        <dbReference type="ARBA" id="ARBA00000900"/>
    </source>
</evidence>
<keyword evidence="6 14" id="KW-0479">Metal-binding</keyword>
<dbReference type="CTD" id="38652"/>
<dbReference type="GO" id="GO:0008270">
    <property type="term" value="F:zinc ion binding"/>
    <property type="evidence" value="ECO:0007669"/>
    <property type="project" value="UniProtKB-KW"/>
</dbReference>
<evidence type="ECO:0000256" key="5">
    <source>
        <dbReference type="ARBA" id="ARBA00022679"/>
    </source>
</evidence>
<evidence type="ECO:0000256" key="2">
    <source>
        <dbReference type="ARBA" id="ARBA00004123"/>
    </source>
</evidence>
<dbReference type="FunFam" id="3.30.40.10:FF:000040">
    <property type="entry name" value="E3 ubiquitin protein ligase"/>
    <property type="match status" value="1"/>
</dbReference>
<dbReference type="PROSITE" id="PS00518">
    <property type="entry name" value="ZF_RING_1"/>
    <property type="match status" value="1"/>
</dbReference>
<dbReference type="InterPro" id="IPR058642">
    <property type="entry name" value="BRE1A/B-like_dom"/>
</dbReference>
<name>A0A7M7KWY9_VARDE</name>
<organism evidence="18 19">
    <name type="scientific">Varroa destructor</name>
    <name type="common">Honeybee mite</name>
    <dbReference type="NCBI Taxonomy" id="109461"/>
    <lineage>
        <taxon>Eukaryota</taxon>
        <taxon>Metazoa</taxon>
        <taxon>Ecdysozoa</taxon>
        <taxon>Arthropoda</taxon>
        <taxon>Chelicerata</taxon>
        <taxon>Arachnida</taxon>
        <taxon>Acari</taxon>
        <taxon>Parasitiformes</taxon>
        <taxon>Mesostigmata</taxon>
        <taxon>Gamasina</taxon>
        <taxon>Dermanyssoidea</taxon>
        <taxon>Varroidae</taxon>
        <taxon>Varroa</taxon>
    </lineage>
</organism>
<feature type="domain" description="RING-type" evidence="17">
    <location>
        <begin position="913"/>
        <end position="952"/>
    </location>
</feature>
<reference evidence="18" key="1">
    <citation type="submission" date="2021-01" db="UniProtKB">
        <authorList>
            <consortium name="EnsemblMetazoa"/>
        </authorList>
    </citation>
    <scope>IDENTIFICATION</scope>
</reference>
<evidence type="ECO:0000313" key="19">
    <source>
        <dbReference type="Proteomes" id="UP000594260"/>
    </source>
</evidence>
<dbReference type="GO" id="GO:0005634">
    <property type="term" value="C:nucleus"/>
    <property type="evidence" value="ECO:0007669"/>
    <property type="project" value="UniProtKB-SubCell"/>
</dbReference>
<dbReference type="GO" id="GO:0016567">
    <property type="term" value="P:protein ubiquitination"/>
    <property type="evidence" value="ECO:0007669"/>
    <property type="project" value="UniProtKB-UniRule"/>
</dbReference>
<comment type="subcellular location">
    <subcellularLocation>
        <location evidence="2 14">Nucleus</location>
    </subcellularLocation>
</comment>
<evidence type="ECO:0000256" key="15">
    <source>
        <dbReference type="SAM" id="Coils"/>
    </source>
</evidence>
<dbReference type="EnsemblMetazoa" id="XM_022811247">
    <property type="protein sequence ID" value="XP_022666982"/>
    <property type="gene ID" value="LOC111252794"/>
</dbReference>
<keyword evidence="10 14" id="KW-0156">Chromatin regulator</keyword>
<dbReference type="FunCoup" id="A0A7M7KWY9">
    <property type="interactions" value="2201"/>
</dbReference>
<dbReference type="InterPro" id="IPR017907">
    <property type="entry name" value="Znf_RING_CS"/>
</dbReference>
<dbReference type="InterPro" id="IPR013956">
    <property type="entry name" value="E3_ubiquit_lig_Bre1"/>
</dbReference>
<dbReference type="SMART" id="SM00184">
    <property type="entry name" value="RING"/>
    <property type="match status" value="1"/>
</dbReference>
<comment type="pathway">
    <text evidence="3 14">Protein modification; protein ubiquitination.</text>
</comment>
<evidence type="ECO:0000259" key="17">
    <source>
        <dbReference type="PROSITE" id="PS50089"/>
    </source>
</evidence>
<dbReference type="AlphaFoldDB" id="A0A7M7KWY9"/>
<keyword evidence="11 14" id="KW-0175">Coiled coil</keyword>
<feature type="coiled-coil region" evidence="15">
    <location>
        <begin position="203"/>
        <end position="269"/>
    </location>
</feature>
<evidence type="ECO:0000256" key="7">
    <source>
        <dbReference type="ARBA" id="ARBA00022771"/>
    </source>
</evidence>
<dbReference type="UniPathway" id="UPA00143"/>
<dbReference type="PANTHER" id="PTHR23163">
    <property type="entry name" value="RING FINGER PROTEIN-RELATED"/>
    <property type="match status" value="1"/>
</dbReference>
<dbReference type="InterPro" id="IPR001841">
    <property type="entry name" value="Znf_RING"/>
</dbReference>
<protein>
    <recommendedName>
        <fullName evidence="14">E3 ubiquitin protein ligase</fullName>
        <ecNumber evidence="14">2.3.2.27</ecNumber>
    </recommendedName>
</protein>
<keyword evidence="7 13" id="KW-0863">Zinc-finger</keyword>
<evidence type="ECO:0000256" key="6">
    <source>
        <dbReference type="ARBA" id="ARBA00022723"/>
    </source>
</evidence>
<dbReference type="Pfam" id="PF26052">
    <property type="entry name" value="BRE1B"/>
    <property type="match status" value="1"/>
</dbReference>
<keyword evidence="9 14" id="KW-0862">Zinc</keyword>
<dbReference type="CDD" id="cd16705">
    <property type="entry name" value="RING-HC_dBre1-like"/>
    <property type="match status" value="1"/>
</dbReference>
<dbReference type="InterPro" id="IPR013083">
    <property type="entry name" value="Znf_RING/FYVE/PHD"/>
</dbReference>
<evidence type="ECO:0000256" key="11">
    <source>
        <dbReference type="ARBA" id="ARBA00023054"/>
    </source>
</evidence>
<feature type="coiled-coil region" evidence="15">
    <location>
        <begin position="617"/>
        <end position="813"/>
    </location>
</feature>
<feature type="region of interest" description="Disordered" evidence="16">
    <location>
        <begin position="541"/>
        <end position="581"/>
    </location>
</feature>
<dbReference type="PROSITE" id="PS50089">
    <property type="entry name" value="ZF_RING_2"/>
    <property type="match status" value="1"/>
</dbReference>
<dbReference type="GO" id="GO:0006325">
    <property type="term" value="P:chromatin organization"/>
    <property type="evidence" value="ECO:0007669"/>
    <property type="project" value="UniProtKB-KW"/>
</dbReference>
<accession>A0A7M7KWY9</accession>
<evidence type="ECO:0000256" key="10">
    <source>
        <dbReference type="ARBA" id="ARBA00022853"/>
    </source>
</evidence>
<dbReference type="InterPro" id="IPR058643">
    <property type="entry name" value="BRE1-like_CC"/>
</dbReference>
<keyword evidence="12 14" id="KW-0539">Nucleus</keyword>
<dbReference type="Gene3D" id="3.30.40.10">
    <property type="entry name" value="Zinc/RING finger domain, C3HC4 (zinc finger)"/>
    <property type="match status" value="1"/>
</dbReference>
<sequence>MSQNEVLPSIAGETNLPRVVASLDSKTAGCAMAKRPSVAEGPPAKKVHFEPVQLGAVSTLEEMDMRTLHFQNRKLAQRLEQRHRHEQELRGRIEHLEKRQQSDEGVLTTVNRYWNQLNEDLRILLQRFDAETADEIEKENEDAATTSFMATLAQWDKEELEERLGQRVLVSTRAVSKLLQAFDRLMQRNHKIMEALNGKQATASLLEKSVRALNQELIDENARLQAVITRLSEKDHCAELRHSALQDRADSLETKNDELNNKVEELEYELHKSWARSEKLDTSLSDCLQRLKAQSMPAGMGDKGAGDLASKGCLSVEVYKGSSKDSCQGPSETLTSVRVEELQSLLEEQRELAQGRIQELEQLNEEHKVALRTIEQLKMDLQYLPEHVVRETTEYKCLQSQFSVLYNESMQLQTQLEEYRQQLQGARLSHQRTIERMESEELAMQKKLRTEVIRLEDALAQVRKEYEKLRIEFEQNVTASEQAAPLTREMRNLLQTLQAHNRQVKGETARYKRKLKESTLEVARLRAELNSQGHHLVTSSCENLSLGGEPSEATSSGAEQSSSGSTRDNSAPSVERQRQHGDDTVEIMLDLEVCSPASPHNAQELERDKGKSDAEIVRELRSQLKKAEEDKKELKLLLDTYKQVPKETRDKVTLLAAEKRALSEVDQMKEQLRKLIEAERKERRKLADEEALGKIQALEEQVAQLKQGIASQKQEEDALLQEMELTGQAFEDMQEQNQRLIQQLKEKDDANFKLMSERIKASQMQKLLKEEKLMLQEQVNTLQSQVEAQNQVVRKLEEKERLLQAQLSTAEKELNLRQTCMELHKRKALESAQSAADLKLHLEKYLGQLKDAQTAVTDKAGAYRDEAFKSRRLQEEIMSLKRKLERAKKFELATNSDEVLLEEIREYKETLTCPSCKVKKKDAVLTKCYHVFCYDCLKTRYETRQRKCPKCNATFGANDYHRLYLS</sequence>
<dbReference type="InterPro" id="IPR018957">
    <property type="entry name" value="Znf_C3HC4_RING-type"/>
</dbReference>
<proteinExistence type="inferred from homology"/>
<evidence type="ECO:0000256" key="9">
    <source>
        <dbReference type="ARBA" id="ARBA00022833"/>
    </source>
</evidence>
<keyword evidence="5 14" id="KW-0808">Transferase</keyword>
<evidence type="ECO:0000256" key="13">
    <source>
        <dbReference type="PROSITE-ProRule" id="PRU00175"/>
    </source>
</evidence>
<feature type="coiled-coil region" evidence="15">
    <location>
        <begin position="343"/>
        <end position="528"/>
    </location>
</feature>
<dbReference type="PANTHER" id="PTHR23163:SF0">
    <property type="entry name" value="E3 UBIQUITIN-PROTEIN LIGASE BRE1"/>
    <property type="match status" value="1"/>
</dbReference>
<comment type="similarity">
    <text evidence="4 14">Belongs to the BRE1 family.</text>
</comment>
<dbReference type="Pfam" id="PF26095">
    <property type="entry name" value="CC_Bre1"/>
    <property type="match status" value="1"/>
</dbReference>
<feature type="compositionally biased region" description="Low complexity" evidence="16">
    <location>
        <begin position="551"/>
        <end position="566"/>
    </location>
</feature>
<dbReference type="GO" id="GO:0033503">
    <property type="term" value="C:HULC complex"/>
    <property type="evidence" value="ECO:0007669"/>
    <property type="project" value="TreeGrafter"/>
</dbReference>
<dbReference type="OMA" id="YSNIDTR"/>
<dbReference type="Pfam" id="PF00097">
    <property type="entry name" value="zf-C3HC4"/>
    <property type="match status" value="1"/>
</dbReference>
<evidence type="ECO:0000313" key="18">
    <source>
        <dbReference type="EnsemblMetazoa" id="XP_022666982"/>
    </source>
</evidence>
<evidence type="ECO:0000256" key="14">
    <source>
        <dbReference type="RuleBase" id="RU365038"/>
    </source>
</evidence>
<evidence type="ECO:0000256" key="3">
    <source>
        <dbReference type="ARBA" id="ARBA00004906"/>
    </source>
</evidence>
<evidence type="ECO:0000256" key="4">
    <source>
        <dbReference type="ARBA" id="ARBA00005555"/>
    </source>
</evidence>
<keyword evidence="19" id="KW-1185">Reference proteome</keyword>
<dbReference type="GeneID" id="111252794"/>
<keyword evidence="8 14" id="KW-0833">Ubl conjugation pathway</keyword>
<dbReference type="GO" id="GO:0061630">
    <property type="term" value="F:ubiquitin protein ligase activity"/>
    <property type="evidence" value="ECO:0007669"/>
    <property type="project" value="UniProtKB-EC"/>
</dbReference>
<comment type="catalytic activity">
    <reaction evidence="1 14">
        <text>S-ubiquitinyl-[E2 ubiquitin-conjugating enzyme]-L-cysteine + [acceptor protein]-L-lysine = [E2 ubiquitin-conjugating enzyme]-L-cysteine + N(6)-ubiquitinyl-[acceptor protein]-L-lysine.</text>
        <dbReference type="EC" id="2.3.2.27"/>
    </reaction>
</comment>
<evidence type="ECO:0000256" key="8">
    <source>
        <dbReference type="ARBA" id="ARBA00022786"/>
    </source>
</evidence>
<dbReference type="KEGG" id="vde:111252794"/>
<dbReference type="InParanoid" id="A0A7M7KWY9"/>
<dbReference type="Proteomes" id="UP000594260">
    <property type="component" value="Unplaced"/>
</dbReference>
<dbReference type="EC" id="2.3.2.27" evidence="14"/>
<dbReference type="SUPFAM" id="SSF57850">
    <property type="entry name" value="RING/U-box"/>
    <property type="match status" value="1"/>
</dbReference>
<evidence type="ECO:0000256" key="12">
    <source>
        <dbReference type="ARBA" id="ARBA00023242"/>
    </source>
</evidence>